<evidence type="ECO:0000313" key="6">
    <source>
        <dbReference type="Proteomes" id="UP001362100"/>
    </source>
</evidence>
<dbReference type="Pfam" id="PF12833">
    <property type="entry name" value="HTH_18"/>
    <property type="match status" value="1"/>
</dbReference>
<dbReference type="Proteomes" id="UP001362100">
    <property type="component" value="Unassembled WGS sequence"/>
</dbReference>
<keyword evidence="2" id="KW-0238">DNA-binding</keyword>
<keyword evidence="6" id="KW-1185">Reference proteome</keyword>
<sequence>MIDPLAEMVSLLQPQAAFSKRARANGRWRVHRSETGQPFYCLVLAGRSQLKMKGHAPITLEQGDFVLIPAAWEFCMTSAEPPADDAPETVPQMLAPGEFWIGDQQQPADVETLIGYCQFGAPDAGLIVSLLPQFIQVRGESRLTTLVQLVVDECRAQRPARHVVLERLLELLLIEALRSMPICNACPGVMGGLADERLAAAIRAIHANPAHSWTVAELAKAAALSRSAFFVRFRAAVGVAPMVYLLTWRMALAKNLLRGKSMAVAEVAERVGYRSASAFSVAFSRYVGQPPAWFAAEAEQDV</sequence>
<dbReference type="PROSITE" id="PS01124">
    <property type="entry name" value="HTH_ARAC_FAMILY_2"/>
    <property type="match status" value="1"/>
</dbReference>
<dbReference type="Gene3D" id="1.10.10.60">
    <property type="entry name" value="Homeodomain-like"/>
    <property type="match status" value="2"/>
</dbReference>
<dbReference type="SUPFAM" id="SSF46689">
    <property type="entry name" value="Homeodomain-like"/>
    <property type="match status" value="2"/>
</dbReference>
<dbReference type="PANTHER" id="PTHR46796">
    <property type="entry name" value="HTH-TYPE TRANSCRIPTIONAL ACTIVATOR RHAS-RELATED"/>
    <property type="match status" value="1"/>
</dbReference>
<keyword evidence="3" id="KW-0804">Transcription</keyword>
<dbReference type="InterPro" id="IPR009057">
    <property type="entry name" value="Homeodomain-like_sf"/>
</dbReference>
<evidence type="ECO:0000259" key="4">
    <source>
        <dbReference type="PROSITE" id="PS01124"/>
    </source>
</evidence>
<dbReference type="InterPro" id="IPR018060">
    <property type="entry name" value="HTH_AraC"/>
</dbReference>
<dbReference type="RefSeq" id="WP_180823903.1">
    <property type="nucleotide sequence ID" value="NZ_JACAWY010000002.1"/>
</dbReference>
<gene>
    <name evidence="5" type="ORF">WH298_20910</name>
</gene>
<dbReference type="EMBL" id="JBBGZW010000002">
    <property type="protein sequence ID" value="MEJ5047652.1"/>
    <property type="molecule type" value="Genomic_DNA"/>
</dbReference>
<name>A0ABU8PY19_9GAMM</name>
<proteinExistence type="predicted"/>
<protein>
    <submittedName>
        <fullName evidence="5">AraC family transcriptional regulator</fullName>
    </submittedName>
</protein>
<evidence type="ECO:0000256" key="3">
    <source>
        <dbReference type="ARBA" id="ARBA00023163"/>
    </source>
</evidence>
<evidence type="ECO:0000313" key="5">
    <source>
        <dbReference type="EMBL" id="MEJ5047652.1"/>
    </source>
</evidence>
<dbReference type="Pfam" id="PF12852">
    <property type="entry name" value="Cupin_6"/>
    <property type="match status" value="1"/>
</dbReference>
<accession>A0ABU8PY19</accession>
<dbReference type="InterPro" id="IPR018062">
    <property type="entry name" value="HTH_AraC-typ_CS"/>
</dbReference>
<dbReference type="InterPro" id="IPR050204">
    <property type="entry name" value="AraC_XylS_family_regulators"/>
</dbReference>
<dbReference type="InterPro" id="IPR032783">
    <property type="entry name" value="AraC_lig"/>
</dbReference>
<comment type="caution">
    <text evidence="5">The sequence shown here is derived from an EMBL/GenBank/DDBJ whole genome shotgun (WGS) entry which is preliminary data.</text>
</comment>
<dbReference type="PROSITE" id="PS00041">
    <property type="entry name" value="HTH_ARAC_FAMILY_1"/>
    <property type="match status" value="1"/>
</dbReference>
<dbReference type="SMART" id="SM00342">
    <property type="entry name" value="HTH_ARAC"/>
    <property type="match status" value="1"/>
</dbReference>
<evidence type="ECO:0000256" key="1">
    <source>
        <dbReference type="ARBA" id="ARBA00023015"/>
    </source>
</evidence>
<keyword evidence="1" id="KW-0805">Transcription regulation</keyword>
<reference evidence="5 6" key="1">
    <citation type="submission" date="2023-12" db="EMBL/GenBank/DDBJ databases">
        <title>Gut-associated functions are favored during microbiome assembly across C. elegans life.</title>
        <authorList>
            <person name="Zimmermann J."/>
        </authorList>
    </citation>
    <scope>NUCLEOTIDE SEQUENCE [LARGE SCALE GENOMIC DNA]</scope>
    <source>
        <strain evidence="5 6">BIGb0393</strain>
    </source>
</reference>
<feature type="domain" description="HTH araC/xylS-type" evidence="4">
    <location>
        <begin position="199"/>
        <end position="297"/>
    </location>
</feature>
<organism evidence="5 6">
    <name type="scientific">Pantoea nemavictus</name>
    <dbReference type="NCBI Taxonomy" id="2726955"/>
    <lineage>
        <taxon>Bacteria</taxon>
        <taxon>Pseudomonadati</taxon>
        <taxon>Pseudomonadota</taxon>
        <taxon>Gammaproteobacteria</taxon>
        <taxon>Enterobacterales</taxon>
        <taxon>Erwiniaceae</taxon>
        <taxon>Pantoea</taxon>
    </lineage>
</organism>
<dbReference type="PANTHER" id="PTHR46796:SF7">
    <property type="entry name" value="ARAC FAMILY TRANSCRIPTIONAL REGULATOR"/>
    <property type="match status" value="1"/>
</dbReference>
<evidence type="ECO:0000256" key="2">
    <source>
        <dbReference type="ARBA" id="ARBA00023125"/>
    </source>
</evidence>